<sequence>MKQSIRSLVGGGLAGVAILAAGLAGGAAQAQDKAPIKAATLLDFTRVYTFLTDEYSQGQQDYIKLLNMEGGIDGHPVELIVRDQGSQPQQGIALYNQARDEGAIFFDFLSTPVANAVMPRANEDHLPMMTFAHGRADAIDGKLFPFVFPSAAIYRSQAALLLKYMDEHVGGLKDKKIAFVHIDSPFGREPIALLEAMAKTKGFTLKTFPYAVPGTEQSAAWTDVRRFRPDQVIIWGAGPGQAVSVRGAISNGISPKSIYSVIWLSETDMRSFQGDAVVGVKRFTAVNTGADSAILKRISEKVVAAGKGTGDAKVVGSTYYNIGVATMAIMAQAAKQALADQGEPLTGDKLKAGFEKIKDFDAEGLMPALTITADDHQGGGWGRVSEWDGSKWVPLNDWGHAYQDVIWGLVREDAAKAAKAAQETKK</sequence>
<evidence type="ECO:0000313" key="6">
    <source>
        <dbReference type="Proteomes" id="UP001595756"/>
    </source>
</evidence>
<name>A0ABV8RWQ0_9BURK</name>
<dbReference type="InterPro" id="IPR006311">
    <property type="entry name" value="TAT_signal"/>
</dbReference>
<protein>
    <submittedName>
        <fullName evidence="5">ABC transporter substrate-binding protein</fullName>
    </submittedName>
</protein>
<dbReference type="PANTHER" id="PTHR47235:SF1">
    <property type="entry name" value="BLR6548 PROTEIN"/>
    <property type="match status" value="1"/>
</dbReference>
<evidence type="ECO:0000256" key="1">
    <source>
        <dbReference type="ARBA" id="ARBA00010062"/>
    </source>
</evidence>
<proteinExistence type="inferred from homology"/>
<evidence type="ECO:0000256" key="3">
    <source>
        <dbReference type="SAM" id="SignalP"/>
    </source>
</evidence>
<evidence type="ECO:0000313" key="5">
    <source>
        <dbReference type="EMBL" id="MFC4297572.1"/>
    </source>
</evidence>
<accession>A0ABV8RWQ0</accession>
<feature type="domain" description="Leucine-binding protein" evidence="4">
    <location>
        <begin position="35"/>
        <end position="388"/>
    </location>
</feature>
<dbReference type="InterPro" id="IPR028081">
    <property type="entry name" value="Leu-bd"/>
</dbReference>
<reference evidence="6" key="1">
    <citation type="journal article" date="2019" name="Int. J. Syst. Evol. Microbiol.">
        <title>The Global Catalogue of Microorganisms (GCM) 10K type strain sequencing project: providing services to taxonomists for standard genome sequencing and annotation.</title>
        <authorList>
            <consortium name="The Broad Institute Genomics Platform"/>
            <consortium name="The Broad Institute Genome Sequencing Center for Infectious Disease"/>
            <person name="Wu L."/>
            <person name="Ma J."/>
        </authorList>
    </citation>
    <scope>NUCLEOTIDE SEQUENCE [LARGE SCALE GENOMIC DNA]</scope>
    <source>
        <strain evidence="6">CGMCC 1.19029</strain>
    </source>
</reference>
<dbReference type="Pfam" id="PF13458">
    <property type="entry name" value="Peripla_BP_6"/>
    <property type="match status" value="1"/>
</dbReference>
<feature type="chain" id="PRO_5046359584" evidence="3">
    <location>
        <begin position="31"/>
        <end position="426"/>
    </location>
</feature>
<comment type="caution">
    <text evidence="5">The sequence shown here is derived from an EMBL/GenBank/DDBJ whole genome shotgun (WGS) entry which is preliminary data.</text>
</comment>
<comment type="similarity">
    <text evidence="1">Belongs to the leucine-binding protein family.</text>
</comment>
<dbReference type="PROSITE" id="PS51318">
    <property type="entry name" value="TAT"/>
    <property type="match status" value="1"/>
</dbReference>
<dbReference type="Proteomes" id="UP001595756">
    <property type="component" value="Unassembled WGS sequence"/>
</dbReference>
<dbReference type="RefSeq" id="WP_376812131.1">
    <property type="nucleotide sequence ID" value="NZ_JBHSDY010000003.1"/>
</dbReference>
<keyword evidence="6" id="KW-1185">Reference proteome</keyword>
<dbReference type="EMBL" id="JBHSDY010000003">
    <property type="protein sequence ID" value="MFC4297572.1"/>
    <property type="molecule type" value="Genomic_DNA"/>
</dbReference>
<feature type="signal peptide" evidence="3">
    <location>
        <begin position="1"/>
        <end position="30"/>
    </location>
</feature>
<dbReference type="InterPro" id="IPR028082">
    <property type="entry name" value="Peripla_BP_I"/>
</dbReference>
<evidence type="ECO:0000259" key="4">
    <source>
        <dbReference type="Pfam" id="PF13458"/>
    </source>
</evidence>
<dbReference type="CDD" id="cd06334">
    <property type="entry name" value="PBP1_ABC_ligand_binding-like"/>
    <property type="match status" value="1"/>
</dbReference>
<dbReference type="SUPFAM" id="SSF53822">
    <property type="entry name" value="Periplasmic binding protein-like I"/>
    <property type="match status" value="1"/>
</dbReference>
<gene>
    <name evidence="5" type="ORF">ACFO0J_05900</name>
</gene>
<organism evidence="5 6">
    <name type="scientific">Castellaniella hirudinis</name>
    <dbReference type="NCBI Taxonomy" id="1144617"/>
    <lineage>
        <taxon>Bacteria</taxon>
        <taxon>Pseudomonadati</taxon>
        <taxon>Pseudomonadota</taxon>
        <taxon>Betaproteobacteria</taxon>
        <taxon>Burkholderiales</taxon>
        <taxon>Alcaligenaceae</taxon>
        <taxon>Castellaniella</taxon>
    </lineage>
</organism>
<evidence type="ECO:0000256" key="2">
    <source>
        <dbReference type="ARBA" id="ARBA00022729"/>
    </source>
</evidence>
<keyword evidence="2 3" id="KW-0732">Signal</keyword>
<dbReference type="PANTHER" id="PTHR47235">
    <property type="entry name" value="BLR6548 PROTEIN"/>
    <property type="match status" value="1"/>
</dbReference>
<dbReference type="Gene3D" id="3.40.50.2300">
    <property type="match status" value="2"/>
</dbReference>